<dbReference type="PANTHER" id="PTHR46494">
    <property type="entry name" value="CORA FAMILY METAL ION TRANSPORTER (EUROFUNG)"/>
    <property type="match status" value="1"/>
</dbReference>
<evidence type="ECO:0000256" key="2">
    <source>
        <dbReference type="ARBA" id="ARBA00009765"/>
    </source>
</evidence>
<dbReference type="SUPFAM" id="SSF143865">
    <property type="entry name" value="CorA soluble domain-like"/>
    <property type="match status" value="1"/>
</dbReference>
<evidence type="ECO:0000256" key="8">
    <source>
        <dbReference type="RuleBase" id="RU362010"/>
    </source>
</evidence>
<keyword evidence="7 8" id="KW-0472">Membrane</keyword>
<dbReference type="InterPro" id="IPR045863">
    <property type="entry name" value="CorA_TM1_TM2"/>
</dbReference>
<evidence type="ECO:0000256" key="1">
    <source>
        <dbReference type="ARBA" id="ARBA00004651"/>
    </source>
</evidence>
<reference evidence="9 10" key="1">
    <citation type="submission" date="2023-03" db="EMBL/GenBank/DDBJ databases">
        <title>Whole genome sequencing of Methanotrichaceae archaeon M04Ac.</title>
        <authorList>
            <person name="Khomyakova M.A."/>
            <person name="Merkel A.Y."/>
            <person name="Slobodkin A.I."/>
        </authorList>
    </citation>
    <scope>NUCLEOTIDE SEQUENCE [LARGE SCALE GENOMIC DNA]</scope>
    <source>
        <strain evidence="9 10">M04Ac</strain>
    </source>
</reference>
<dbReference type="Gene3D" id="1.20.58.340">
    <property type="entry name" value="Magnesium transport protein CorA, transmembrane region"/>
    <property type="match status" value="2"/>
</dbReference>
<evidence type="ECO:0000256" key="4">
    <source>
        <dbReference type="ARBA" id="ARBA00022475"/>
    </source>
</evidence>
<evidence type="ECO:0000313" key="10">
    <source>
        <dbReference type="Proteomes" id="UP001215956"/>
    </source>
</evidence>
<comment type="subcellular location">
    <subcellularLocation>
        <location evidence="1">Cell membrane</location>
        <topology evidence="1">Multi-pass membrane protein</topology>
    </subcellularLocation>
    <subcellularLocation>
        <location evidence="8">Membrane</location>
        <topology evidence="8">Multi-pass membrane protein</topology>
    </subcellularLocation>
</comment>
<dbReference type="Proteomes" id="UP001215956">
    <property type="component" value="Unassembled WGS sequence"/>
</dbReference>
<evidence type="ECO:0000256" key="5">
    <source>
        <dbReference type="ARBA" id="ARBA00022692"/>
    </source>
</evidence>
<protein>
    <recommendedName>
        <fullName evidence="8">Magnesium transport protein CorA</fullName>
    </recommendedName>
</protein>
<comment type="caution">
    <text evidence="9">The sequence shown here is derived from an EMBL/GenBank/DDBJ whole genome shotgun (WGS) entry which is preliminary data.</text>
</comment>
<dbReference type="InterPro" id="IPR004488">
    <property type="entry name" value="Mg/Co-transport_prot_CorA"/>
</dbReference>
<dbReference type="Pfam" id="PF01544">
    <property type="entry name" value="CorA"/>
    <property type="match status" value="1"/>
</dbReference>
<evidence type="ECO:0000256" key="6">
    <source>
        <dbReference type="ARBA" id="ARBA00022989"/>
    </source>
</evidence>
<evidence type="ECO:0000256" key="3">
    <source>
        <dbReference type="ARBA" id="ARBA00022448"/>
    </source>
</evidence>
<dbReference type="InterPro" id="IPR045861">
    <property type="entry name" value="CorA_cytoplasmic_dom"/>
</dbReference>
<keyword evidence="10" id="KW-1185">Reference proteome</keyword>
<organism evidence="9 10">
    <name type="scientific">Candidatus Methanocrinis alkalitolerans</name>
    <dbReference type="NCBI Taxonomy" id="3033395"/>
    <lineage>
        <taxon>Archaea</taxon>
        <taxon>Methanobacteriati</taxon>
        <taxon>Methanobacteriota</taxon>
        <taxon>Stenosarchaea group</taxon>
        <taxon>Methanomicrobia</taxon>
        <taxon>Methanotrichales</taxon>
        <taxon>Methanotrichaceae</taxon>
        <taxon>Methanocrinis</taxon>
    </lineage>
</organism>
<evidence type="ECO:0000313" key="9">
    <source>
        <dbReference type="EMBL" id="MDF0594080.1"/>
    </source>
</evidence>
<accession>A0ABT5XH80</accession>
<dbReference type="CDD" id="cd12828">
    <property type="entry name" value="TmCorA-like_1"/>
    <property type="match status" value="1"/>
</dbReference>
<keyword evidence="3 8" id="KW-0813">Transport</keyword>
<proteinExistence type="inferred from homology"/>
<evidence type="ECO:0000256" key="7">
    <source>
        <dbReference type="ARBA" id="ARBA00023136"/>
    </source>
</evidence>
<dbReference type="SUPFAM" id="SSF144083">
    <property type="entry name" value="Magnesium transport protein CorA, transmembrane region"/>
    <property type="match status" value="1"/>
</dbReference>
<dbReference type="Gene3D" id="3.30.460.20">
    <property type="entry name" value="CorA soluble domain-like"/>
    <property type="match status" value="1"/>
</dbReference>
<keyword evidence="8" id="KW-0406">Ion transport</keyword>
<keyword evidence="4 8" id="KW-1003">Cell membrane</keyword>
<feature type="transmembrane region" description="Helical" evidence="8">
    <location>
        <begin position="331"/>
        <end position="351"/>
    </location>
</feature>
<gene>
    <name evidence="8 9" type="primary">corA</name>
    <name evidence="9" type="ORF">P0O24_10860</name>
</gene>
<comment type="function">
    <text evidence="8">Mediates influx of magnesium ions.</text>
</comment>
<comment type="similarity">
    <text evidence="2 8">Belongs to the CorA metal ion transporter (MIT) (TC 1.A.35) family.</text>
</comment>
<dbReference type="NCBIfam" id="TIGR00383">
    <property type="entry name" value="corA"/>
    <property type="match status" value="1"/>
</dbReference>
<sequence>MARHLKIRTNKVGLPPGTLVHVGEERTEPVRITVMDYDQDQLREFCPTSIDQCSDYRDRPSVTWIKVVGVHRPEVVEMIGNCFGIHPLVQEDVVHTEQRPKMEDFDDYIFIILKMLKSVDDGAGDEQIRSEQLSLIVGRGFLISFQETEADVFDPVRDRIRKSKGKIRRKGADYLAYSLIDAVVDQYFLILEEVGEELEVLEEELLAGPAPDASQKIHRMKREMIFLRKSVWPLREVISRLSRGESEIFTEPMGIYFRDVYDHTVQVIEAIETFREILSGMLEIHLSSISNRMNEVMKVLTIIATIFIPLTLVAGIYGMNFEYMPELRWRYGYPAVLVLMASAGAIMLIYFRRRRWI</sequence>
<dbReference type="EMBL" id="JARFPL010000043">
    <property type="protein sequence ID" value="MDF0594080.1"/>
    <property type="molecule type" value="Genomic_DNA"/>
</dbReference>
<dbReference type="RefSeq" id="WP_316969776.1">
    <property type="nucleotide sequence ID" value="NZ_JARFPL010000043.1"/>
</dbReference>
<dbReference type="PANTHER" id="PTHR46494:SF1">
    <property type="entry name" value="CORA FAMILY METAL ION TRANSPORTER (EUROFUNG)"/>
    <property type="match status" value="1"/>
</dbReference>
<dbReference type="InterPro" id="IPR002523">
    <property type="entry name" value="MgTranspt_CorA/ZnTranspt_ZntB"/>
</dbReference>
<feature type="transmembrane region" description="Helical" evidence="8">
    <location>
        <begin position="299"/>
        <end position="319"/>
    </location>
</feature>
<keyword evidence="5 8" id="KW-0812">Transmembrane</keyword>
<keyword evidence="8" id="KW-0460">Magnesium</keyword>
<name>A0ABT5XH80_9EURY</name>
<keyword evidence="6 8" id="KW-1133">Transmembrane helix</keyword>